<accession>A0ABR6KUU6</accession>
<keyword evidence="1" id="KW-0732">Signal</keyword>
<organism evidence="2 3">
    <name type="scientific">Parabacteroides faecis</name>
    <dbReference type="NCBI Taxonomy" id="1217282"/>
    <lineage>
        <taxon>Bacteria</taxon>
        <taxon>Pseudomonadati</taxon>
        <taxon>Bacteroidota</taxon>
        <taxon>Bacteroidia</taxon>
        <taxon>Bacteroidales</taxon>
        <taxon>Tannerellaceae</taxon>
        <taxon>Parabacteroides</taxon>
    </lineage>
</organism>
<feature type="chain" id="PRO_5045440052" description="DUF3575 domain-containing protein" evidence="1">
    <location>
        <begin position="21"/>
        <end position="201"/>
    </location>
</feature>
<feature type="signal peptide" evidence="1">
    <location>
        <begin position="1"/>
        <end position="20"/>
    </location>
</feature>
<evidence type="ECO:0000313" key="2">
    <source>
        <dbReference type="EMBL" id="MBB4625211.1"/>
    </source>
</evidence>
<reference evidence="2 3" key="1">
    <citation type="submission" date="2020-08" db="EMBL/GenBank/DDBJ databases">
        <title>Genomic Encyclopedia of Type Strains, Phase IV (KMG-IV): sequencing the most valuable type-strain genomes for metagenomic binning, comparative biology and taxonomic classification.</title>
        <authorList>
            <person name="Goeker M."/>
        </authorList>
    </citation>
    <scope>NUCLEOTIDE SEQUENCE [LARGE SCALE GENOMIC DNA]</scope>
    <source>
        <strain evidence="2 3">DSM 102983</strain>
    </source>
</reference>
<dbReference type="InterPro" id="IPR021958">
    <property type="entry name" value="DUF3575"/>
</dbReference>
<proteinExistence type="predicted"/>
<dbReference type="Pfam" id="PF12099">
    <property type="entry name" value="DUF3575"/>
    <property type="match status" value="1"/>
</dbReference>
<keyword evidence="3" id="KW-1185">Reference proteome</keyword>
<dbReference type="EMBL" id="JACHOC010000015">
    <property type="protein sequence ID" value="MBB4625211.1"/>
    <property type="molecule type" value="Genomic_DNA"/>
</dbReference>
<dbReference type="InterPro" id="IPR036709">
    <property type="entry name" value="Autotransporte_beta_dom_sf"/>
</dbReference>
<evidence type="ECO:0000256" key="1">
    <source>
        <dbReference type="SAM" id="SignalP"/>
    </source>
</evidence>
<evidence type="ECO:0008006" key="4">
    <source>
        <dbReference type="Google" id="ProtNLM"/>
    </source>
</evidence>
<comment type="caution">
    <text evidence="2">The sequence shown here is derived from an EMBL/GenBank/DDBJ whole genome shotgun (WGS) entry which is preliminary data.</text>
</comment>
<protein>
    <recommendedName>
        <fullName evidence="4">DUF3575 domain-containing protein</fullName>
    </recommendedName>
</protein>
<evidence type="ECO:0000313" key="3">
    <source>
        <dbReference type="Proteomes" id="UP000533637"/>
    </source>
</evidence>
<sequence length="201" mass="22645">MIKRLTFILSLLMAGLFTQAQEAVRPGVVESKGSVVGIKTNLPYWATATFNLGAEVRLARHWSLSAEVGVNPFDGKNDDGSYGQSLKHLRVHPELRYWFCETFHKHFVGLHVPYLLYNVSDIKLLGTEGERHQGWGTGAGISYGYSWLLSKHWNLEATVGVGYLYLESEKYPCANCGRKQETVKKHYFGPTQAAISLIYQF</sequence>
<dbReference type="SUPFAM" id="SSF103515">
    <property type="entry name" value="Autotransporter"/>
    <property type="match status" value="1"/>
</dbReference>
<dbReference type="Proteomes" id="UP000533637">
    <property type="component" value="Unassembled WGS sequence"/>
</dbReference>
<name>A0ABR6KUU6_9BACT</name>
<gene>
    <name evidence="2" type="ORF">GGQ57_005163</name>
</gene>